<keyword evidence="5" id="KW-0812">Transmembrane</keyword>
<dbReference type="GO" id="GO:0032259">
    <property type="term" value="P:methylation"/>
    <property type="evidence" value="ECO:0007669"/>
    <property type="project" value="UniProtKB-KW"/>
</dbReference>
<name>A0A6A6L8W9_HEVBR</name>
<dbReference type="Proteomes" id="UP000467840">
    <property type="component" value="Chromosome 18"/>
</dbReference>
<evidence type="ECO:0000256" key="3">
    <source>
        <dbReference type="ARBA" id="ARBA00022691"/>
    </source>
</evidence>
<evidence type="ECO:0000256" key="1">
    <source>
        <dbReference type="ARBA" id="ARBA00022603"/>
    </source>
</evidence>
<dbReference type="GO" id="GO:0046983">
    <property type="term" value="F:protein dimerization activity"/>
    <property type="evidence" value="ECO:0007669"/>
    <property type="project" value="InterPro"/>
</dbReference>
<keyword evidence="5" id="KW-0472">Membrane</keyword>
<sequence length="926" mass="104825">MAQYRQSGHHYSNGTSDHVSIGIRSPPSQQQYKPVRVRRSARSDKSRAAAFSIGAVIVVLCIVLGVTVLAYYYLSVDDKEINAHNVEDDAMKNDLDFLTNVTRTDNFRVLGFGQGSVGHGRDSRYWDRDDRRRDGDYNEDDVDHDSEGARDESAEKDHDPMEVKGGKEKISQDVPLKGLGQRGVALYNEDGRDELKKYEAEYEASLKNTGQSRKEYDIKNRLLDDEDHAERNELVDTDNEYDDGIDSHDPHMEEYGDSENESRDHTALGISHDKDGRESSNFHDAETKDQSIAKDNQEVSENMSEKSLSSRALDNVDTNSQHVRTSGSQSITKSKSDSKRKARRRKFSGSCEMKFLNSTSQLVEPFESHKFSRFSLQYVEVEERPNVEEQWEPRFAGHQSFQEREESFLVHDQKINCGFVKGPEGSPSTGFDLAEDDANYVSRCHIAVISCIFGNSDRLRSPASKMVSRLSKKNVCFVMFVDEVTLQTFSEGQMPDRAGFIGLWKIVVVKNLPILICGEWAKYQNCCHTRLFPSARYSIWLDSKLRLQLDPLLVLEYFLWRKGHEFAISNHYDRHCLWEEVAQNKRLNKYNHTVIDQQFTFYQADGLKRFNASDPNKLLPAFRIYIPEIEKDESGQTILSKHVQGLREKSRSKVVFVTAIELDLFGIIAKAGPGVYLSASEIACHLPTHNPEAPSMLDRMLRLFASHSLLSHSLRPLQDGRVERLYGLTAACKFFLPNNEEQGTLAPLSALSHHRIAIDVWLHMKDAILEGGSMFKKVHGMPIFEYMNQDPAFNKIFNEAMAGVSTIIMNAILDTYKGFEGVTSLVDVGGGNGRVLNMIISKYPFIQAVNFDLPHVVQTAPPYPEAPETSKTSQYVSRLDNTMLMQPAGKERTAKEFEALTMAAGFSNFHVACVARGIWAVMESFK</sequence>
<dbReference type="InterPro" id="IPR036390">
    <property type="entry name" value="WH_DNA-bd_sf"/>
</dbReference>
<feature type="domain" description="O-methyltransferase C-terminal" evidence="6">
    <location>
        <begin position="761"/>
        <end position="869"/>
    </location>
</feature>
<evidence type="ECO:0000313" key="9">
    <source>
        <dbReference type="EMBL" id="KAF2297414.1"/>
    </source>
</evidence>
<evidence type="ECO:0000259" key="7">
    <source>
        <dbReference type="Pfam" id="PF04765"/>
    </source>
</evidence>
<dbReference type="InterPro" id="IPR012967">
    <property type="entry name" value="COMT_dimerisation"/>
</dbReference>
<dbReference type="Gene3D" id="1.10.10.10">
    <property type="entry name" value="Winged helix-like DNA-binding domain superfamily/Winged helix DNA-binding domain"/>
    <property type="match status" value="1"/>
</dbReference>
<feature type="compositionally biased region" description="Polar residues" evidence="4">
    <location>
        <begin position="1"/>
        <end position="18"/>
    </location>
</feature>
<protein>
    <recommendedName>
        <fullName evidence="11">O-methyltransferase domain-containing protein</fullName>
    </recommendedName>
</protein>
<feature type="compositionally biased region" description="Basic and acidic residues" evidence="4">
    <location>
        <begin position="145"/>
        <end position="171"/>
    </location>
</feature>
<keyword evidence="5" id="KW-1133">Transmembrane helix</keyword>
<dbReference type="Pfam" id="PF04765">
    <property type="entry name" value="TOD1_MUCI70"/>
    <property type="match status" value="1"/>
</dbReference>
<comment type="caution">
    <text evidence="9">The sequence shown here is derived from an EMBL/GenBank/DDBJ whole genome shotgun (WGS) entry which is preliminary data.</text>
</comment>
<dbReference type="PANTHER" id="PTHR12956:SF24">
    <property type="entry name" value="TRANSMEMBRANE PROTEIN (DUF616)"/>
    <property type="match status" value="1"/>
</dbReference>
<feature type="compositionally biased region" description="Basic and acidic residues" evidence="4">
    <location>
        <begin position="119"/>
        <end position="136"/>
    </location>
</feature>
<feature type="domain" description="O-methyltransferase dimerisation" evidence="8">
    <location>
        <begin position="654"/>
        <end position="737"/>
    </location>
</feature>
<feature type="transmembrane region" description="Helical" evidence="5">
    <location>
        <begin position="48"/>
        <end position="74"/>
    </location>
</feature>
<dbReference type="FunFam" id="1.10.10.10:FF:000357">
    <property type="entry name" value="Caffeic acid 3-O-methyltransferase"/>
    <property type="match status" value="1"/>
</dbReference>
<dbReference type="AlphaFoldDB" id="A0A6A6L8W9"/>
<evidence type="ECO:0000256" key="5">
    <source>
        <dbReference type="SAM" id="Phobius"/>
    </source>
</evidence>
<dbReference type="Gene3D" id="3.40.50.150">
    <property type="entry name" value="Vaccinia Virus protein VP39"/>
    <property type="match status" value="2"/>
</dbReference>
<feature type="domain" description="TOD1/MUCI70 glycosyltransferase-like" evidence="7">
    <location>
        <begin position="376"/>
        <end position="614"/>
    </location>
</feature>
<evidence type="ECO:0008006" key="11">
    <source>
        <dbReference type="Google" id="ProtNLM"/>
    </source>
</evidence>
<keyword evidence="2" id="KW-0808">Transferase</keyword>
<dbReference type="PROSITE" id="PS51683">
    <property type="entry name" value="SAM_OMT_II"/>
    <property type="match status" value="1"/>
</dbReference>
<proteinExistence type="predicted"/>
<feature type="region of interest" description="Disordered" evidence="4">
    <location>
        <begin position="117"/>
        <end position="176"/>
    </location>
</feature>
<feature type="region of interest" description="Disordered" evidence="4">
    <location>
        <begin position="227"/>
        <end position="345"/>
    </location>
</feature>
<keyword evidence="1" id="KW-0489">Methyltransferase</keyword>
<dbReference type="EMBL" id="JAAGAX010000012">
    <property type="protein sequence ID" value="KAF2297414.1"/>
    <property type="molecule type" value="Genomic_DNA"/>
</dbReference>
<dbReference type="Pfam" id="PF00891">
    <property type="entry name" value="Methyltransf_2"/>
    <property type="match status" value="1"/>
</dbReference>
<accession>A0A6A6L8W9</accession>
<evidence type="ECO:0000313" key="10">
    <source>
        <dbReference type="Proteomes" id="UP000467840"/>
    </source>
</evidence>
<evidence type="ECO:0000256" key="4">
    <source>
        <dbReference type="SAM" id="MobiDB-lite"/>
    </source>
</evidence>
<feature type="region of interest" description="Disordered" evidence="4">
    <location>
        <begin position="1"/>
        <end position="37"/>
    </location>
</feature>
<dbReference type="PANTHER" id="PTHR12956">
    <property type="entry name" value="ALKALINE CERAMIDASE-RELATED"/>
    <property type="match status" value="1"/>
</dbReference>
<evidence type="ECO:0000259" key="8">
    <source>
        <dbReference type="Pfam" id="PF08100"/>
    </source>
</evidence>
<dbReference type="InterPro" id="IPR016461">
    <property type="entry name" value="COMT-like"/>
</dbReference>
<feature type="compositionally biased region" description="Acidic residues" evidence="4">
    <location>
        <begin position="235"/>
        <end position="244"/>
    </location>
</feature>
<dbReference type="SUPFAM" id="SSF46785">
    <property type="entry name" value="Winged helix' DNA-binding domain"/>
    <property type="match status" value="1"/>
</dbReference>
<dbReference type="InterPro" id="IPR029063">
    <property type="entry name" value="SAM-dependent_MTases_sf"/>
</dbReference>
<reference evidence="9 10" key="1">
    <citation type="journal article" date="2020" name="Mol. Plant">
        <title>The Chromosome-Based Rubber Tree Genome Provides New Insights into Spurge Genome Evolution and Rubber Biosynthesis.</title>
        <authorList>
            <person name="Liu J."/>
            <person name="Shi C."/>
            <person name="Shi C.C."/>
            <person name="Li W."/>
            <person name="Zhang Q.J."/>
            <person name="Zhang Y."/>
            <person name="Li K."/>
            <person name="Lu H.F."/>
            <person name="Shi C."/>
            <person name="Zhu S.T."/>
            <person name="Xiao Z.Y."/>
            <person name="Nan H."/>
            <person name="Yue Y."/>
            <person name="Zhu X.G."/>
            <person name="Wu Y."/>
            <person name="Hong X.N."/>
            <person name="Fan G.Y."/>
            <person name="Tong Y."/>
            <person name="Zhang D."/>
            <person name="Mao C.L."/>
            <person name="Liu Y.L."/>
            <person name="Hao S.J."/>
            <person name="Liu W.Q."/>
            <person name="Lv M.Q."/>
            <person name="Zhang H.B."/>
            <person name="Liu Y."/>
            <person name="Hu-Tang G.R."/>
            <person name="Wang J.P."/>
            <person name="Wang J.H."/>
            <person name="Sun Y.H."/>
            <person name="Ni S.B."/>
            <person name="Chen W.B."/>
            <person name="Zhang X.C."/>
            <person name="Jiao Y.N."/>
            <person name="Eichler E.E."/>
            <person name="Li G.H."/>
            <person name="Liu X."/>
            <person name="Gao L.Z."/>
        </authorList>
    </citation>
    <scope>NUCLEOTIDE SEQUENCE [LARGE SCALE GENOMIC DNA]</scope>
    <source>
        <strain evidence="10">cv. GT1</strain>
        <tissue evidence="9">Leaf</tissue>
    </source>
</reference>
<dbReference type="InterPro" id="IPR001077">
    <property type="entry name" value="COMT_C"/>
</dbReference>
<dbReference type="InterPro" id="IPR036388">
    <property type="entry name" value="WH-like_DNA-bd_sf"/>
</dbReference>
<keyword evidence="10" id="KW-1185">Reference proteome</keyword>
<evidence type="ECO:0000256" key="2">
    <source>
        <dbReference type="ARBA" id="ARBA00022679"/>
    </source>
</evidence>
<organism evidence="9 10">
    <name type="scientific">Hevea brasiliensis</name>
    <name type="common">Para rubber tree</name>
    <name type="synonym">Siphonia brasiliensis</name>
    <dbReference type="NCBI Taxonomy" id="3981"/>
    <lineage>
        <taxon>Eukaryota</taxon>
        <taxon>Viridiplantae</taxon>
        <taxon>Streptophyta</taxon>
        <taxon>Embryophyta</taxon>
        <taxon>Tracheophyta</taxon>
        <taxon>Spermatophyta</taxon>
        <taxon>Magnoliopsida</taxon>
        <taxon>eudicotyledons</taxon>
        <taxon>Gunneridae</taxon>
        <taxon>Pentapetalae</taxon>
        <taxon>rosids</taxon>
        <taxon>fabids</taxon>
        <taxon>Malpighiales</taxon>
        <taxon>Euphorbiaceae</taxon>
        <taxon>Crotonoideae</taxon>
        <taxon>Micrandreae</taxon>
        <taxon>Hevea</taxon>
    </lineage>
</organism>
<dbReference type="InterPro" id="IPR048354">
    <property type="entry name" value="TOD1_MUCI70_glycTrfase_dom"/>
</dbReference>
<feature type="compositionally biased region" description="Polar residues" evidence="4">
    <location>
        <begin position="299"/>
        <end position="332"/>
    </location>
</feature>
<gene>
    <name evidence="9" type="ORF">GH714_023243</name>
</gene>
<keyword evidence="3" id="KW-0949">S-adenosyl-L-methionine</keyword>
<evidence type="ECO:0000259" key="6">
    <source>
        <dbReference type="Pfam" id="PF00891"/>
    </source>
</evidence>
<dbReference type="SUPFAM" id="SSF53335">
    <property type="entry name" value="S-adenosyl-L-methionine-dependent methyltransferases"/>
    <property type="match status" value="1"/>
</dbReference>
<dbReference type="Pfam" id="PF08100">
    <property type="entry name" value="Dimerisation"/>
    <property type="match status" value="1"/>
</dbReference>
<dbReference type="InterPro" id="IPR006852">
    <property type="entry name" value="TOD1_MUCI70"/>
</dbReference>
<feature type="compositionally biased region" description="Basic and acidic residues" evidence="4">
    <location>
        <begin position="245"/>
        <end position="297"/>
    </location>
</feature>
<dbReference type="GO" id="GO:0008171">
    <property type="term" value="F:O-methyltransferase activity"/>
    <property type="evidence" value="ECO:0007669"/>
    <property type="project" value="InterPro"/>
</dbReference>